<keyword evidence="2" id="KW-1185">Reference proteome</keyword>
<dbReference type="EMBL" id="AP022596">
    <property type="protein sequence ID" value="BBY67724.1"/>
    <property type="molecule type" value="Genomic_DNA"/>
</dbReference>
<organism evidence="1 2">
    <name type="scientific">Mycolicibacterium helvum</name>
    <dbReference type="NCBI Taxonomy" id="1534349"/>
    <lineage>
        <taxon>Bacteria</taxon>
        <taxon>Bacillati</taxon>
        <taxon>Actinomycetota</taxon>
        <taxon>Actinomycetes</taxon>
        <taxon>Mycobacteriales</taxon>
        <taxon>Mycobacteriaceae</taxon>
        <taxon>Mycolicibacterium</taxon>
    </lineage>
</organism>
<evidence type="ECO:0000313" key="1">
    <source>
        <dbReference type="EMBL" id="BBY67724.1"/>
    </source>
</evidence>
<accession>A0A7I7TES0</accession>
<sequence>MMIDGKLVGGKAGTFANINPATEEIIDRVRTFLRRGTHAVAEGGHDLVHRIDGDGAIEIKSLSYQAN</sequence>
<dbReference type="Proteomes" id="UP000467148">
    <property type="component" value="Chromosome"/>
</dbReference>
<dbReference type="AlphaFoldDB" id="A0A7I7TES0"/>
<dbReference type="KEGG" id="mhev:MHEL_59670"/>
<reference evidence="1 2" key="1">
    <citation type="journal article" date="2019" name="Emerg. Microbes Infect.">
        <title>Comprehensive subspecies identification of 175 nontuberculous mycobacteria species based on 7547 genomic profiles.</title>
        <authorList>
            <person name="Matsumoto Y."/>
            <person name="Kinjo T."/>
            <person name="Motooka D."/>
            <person name="Nabeya D."/>
            <person name="Jung N."/>
            <person name="Uechi K."/>
            <person name="Horii T."/>
            <person name="Iida T."/>
            <person name="Fujita J."/>
            <person name="Nakamura S."/>
        </authorList>
    </citation>
    <scope>NUCLEOTIDE SEQUENCE [LARGE SCALE GENOMIC DNA]</scope>
    <source>
        <strain evidence="1 2">JCM 30396</strain>
    </source>
</reference>
<evidence type="ECO:0000313" key="2">
    <source>
        <dbReference type="Proteomes" id="UP000467148"/>
    </source>
</evidence>
<protein>
    <submittedName>
        <fullName evidence="1">Uncharacterized protein</fullName>
    </submittedName>
</protein>
<proteinExistence type="predicted"/>
<name>A0A7I7TES0_9MYCO</name>
<gene>
    <name evidence="1" type="ORF">MHEL_59670</name>
</gene>
<dbReference type="RefSeq" id="WP_163745680.1">
    <property type="nucleotide sequence ID" value="NZ_AP022596.1"/>
</dbReference>